<comment type="caution">
    <text evidence="1">The sequence shown here is derived from an EMBL/GenBank/DDBJ whole genome shotgun (WGS) entry which is preliminary data.</text>
</comment>
<protein>
    <submittedName>
        <fullName evidence="1">Uncharacterized protein</fullName>
    </submittedName>
</protein>
<name>A0AAV2QS36_MEGNR</name>
<evidence type="ECO:0000313" key="2">
    <source>
        <dbReference type="Proteomes" id="UP001497623"/>
    </source>
</evidence>
<sequence>MSTVEFLIKNKHCGKYIHARIPTDFEGNLLNLWDTVHPRAHFVFEHVEDEWGYIREKDSNKVWHPECGSNLTTFPSQRLVLHPDRKRHALFSIDQTTGHIMHRDGLFVHYWSGTSAYPPNGRHLTLHQDIHEGMKWQCLNVNDTSKEVHAYGSAKILGDWKLVLSVMNPQAEQKMTYKYTVGKSSTTTTSGSFQFGWEATASAGIWMLEMSATTSLAVEIQRSHEDTWKEEQTKNNEITVKPGFPCAVWQRIITGAQHGHEAIFQVDPFEHTKDDNVKPED</sequence>
<evidence type="ECO:0000313" key="1">
    <source>
        <dbReference type="EMBL" id="CAL4099149.1"/>
    </source>
</evidence>
<dbReference type="Gene3D" id="2.80.10.50">
    <property type="match status" value="1"/>
</dbReference>
<dbReference type="EMBL" id="CAXKWB010010762">
    <property type="protein sequence ID" value="CAL4099149.1"/>
    <property type="molecule type" value="Genomic_DNA"/>
</dbReference>
<keyword evidence="2" id="KW-1185">Reference proteome</keyword>
<accession>A0AAV2QS36</accession>
<dbReference type="SUPFAM" id="SSF56973">
    <property type="entry name" value="Aerolisin/ETX pore-forming domain"/>
    <property type="match status" value="1"/>
</dbReference>
<dbReference type="Gene3D" id="2.170.15.10">
    <property type="entry name" value="Proaerolysin, chain A, domain 3"/>
    <property type="match status" value="1"/>
</dbReference>
<gene>
    <name evidence="1" type="ORF">MNOR_LOCUS16415</name>
</gene>
<proteinExistence type="predicted"/>
<organism evidence="1 2">
    <name type="scientific">Meganyctiphanes norvegica</name>
    <name type="common">Northern krill</name>
    <name type="synonym">Thysanopoda norvegica</name>
    <dbReference type="NCBI Taxonomy" id="48144"/>
    <lineage>
        <taxon>Eukaryota</taxon>
        <taxon>Metazoa</taxon>
        <taxon>Ecdysozoa</taxon>
        <taxon>Arthropoda</taxon>
        <taxon>Crustacea</taxon>
        <taxon>Multicrustacea</taxon>
        <taxon>Malacostraca</taxon>
        <taxon>Eumalacostraca</taxon>
        <taxon>Eucarida</taxon>
        <taxon>Euphausiacea</taxon>
        <taxon>Euphausiidae</taxon>
        <taxon>Meganyctiphanes</taxon>
    </lineage>
</organism>
<dbReference type="Proteomes" id="UP001497623">
    <property type="component" value="Unassembled WGS sequence"/>
</dbReference>
<reference evidence="1 2" key="1">
    <citation type="submission" date="2024-05" db="EMBL/GenBank/DDBJ databases">
        <authorList>
            <person name="Wallberg A."/>
        </authorList>
    </citation>
    <scope>NUCLEOTIDE SEQUENCE [LARGE SCALE GENOMIC DNA]</scope>
</reference>
<dbReference type="AlphaFoldDB" id="A0AAV2QS36"/>